<evidence type="ECO:0000313" key="2">
    <source>
        <dbReference type="EMBL" id="MBM7613758.1"/>
    </source>
</evidence>
<dbReference type="RefSeq" id="WP_204400028.1">
    <property type="nucleotide sequence ID" value="NZ_JAFBEE010000001.1"/>
</dbReference>
<evidence type="ECO:0000313" key="3">
    <source>
        <dbReference type="Proteomes" id="UP001314796"/>
    </source>
</evidence>
<dbReference type="Proteomes" id="UP001314796">
    <property type="component" value="Unassembled WGS sequence"/>
</dbReference>
<dbReference type="EMBL" id="JAFBEE010000001">
    <property type="protein sequence ID" value="MBM7613758.1"/>
    <property type="molecule type" value="Genomic_DNA"/>
</dbReference>
<gene>
    <name evidence="2" type="ORF">JOC73_000266</name>
</gene>
<keyword evidence="1" id="KW-0472">Membrane</keyword>
<feature type="transmembrane region" description="Helical" evidence="1">
    <location>
        <begin position="12"/>
        <end position="35"/>
    </location>
</feature>
<proteinExistence type="predicted"/>
<evidence type="ECO:0000256" key="1">
    <source>
        <dbReference type="SAM" id="Phobius"/>
    </source>
</evidence>
<protein>
    <recommendedName>
        <fullName evidence="4">Oxaloacetate decarboxylase, gamma chain</fullName>
    </recommendedName>
</protein>
<name>A0ABS2NLF9_9FIRM</name>
<comment type="caution">
    <text evidence="2">The sequence shown here is derived from an EMBL/GenBank/DDBJ whole genome shotgun (WGS) entry which is preliminary data.</text>
</comment>
<keyword evidence="1" id="KW-1133">Transmembrane helix</keyword>
<sequence length="49" mass="5484">MNMEEVYISLKVMGAGMTGIFATLSILYVFIILLVKTFPLKKSQSPTEE</sequence>
<keyword evidence="3" id="KW-1185">Reference proteome</keyword>
<organism evidence="2 3">
    <name type="scientific">Alkaliphilus hydrothermalis</name>
    <dbReference type="NCBI Taxonomy" id="1482730"/>
    <lineage>
        <taxon>Bacteria</taxon>
        <taxon>Bacillati</taxon>
        <taxon>Bacillota</taxon>
        <taxon>Clostridia</taxon>
        <taxon>Peptostreptococcales</taxon>
        <taxon>Natronincolaceae</taxon>
        <taxon>Alkaliphilus</taxon>
    </lineage>
</organism>
<evidence type="ECO:0008006" key="4">
    <source>
        <dbReference type="Google" id="ProtNLM"/>
    </source>
</evidence>
<reference evidence="2 3" key="1">
    <citation type="submission" date="2021-01" db="EMBL/GenBank/DDBJ databases">
        <title>Genomic Encyclopedia of Type Strains, Phase IV (KMG-IV): sequencing the most valuable type-strain genomes for metagenomic binning, comparative biology and taxonomic classification.</title>
        <authorList>
            <person name="Goeker M."/>
        </authorList>
    </citation>
    <scope>NUCLEOTIDE SEQUENCE [LARGE SCALE GENOMIC DNA]</scope>
    <source>
        <strain evidence="2 3">DSM 25890</strain>
    </source>
</reference>
<dbReference type="NCBIfam" id="NF040909">
    <property type="entry name" value="OadG_rel_small"/>
    <property type="match status" value="1"/>
</dbReference>
<accession>A0ABS2NLF9</accession>
<keyword evidence="1" id="KW-0812">Transmembrane</keyword>